<evidence type="ECO:0008006" key="4">
    <source>
        <dbReference type="Google" id="ProtNLM"/>
    </source>
</evidence>
<organism evidence="2 3">
    <name type="scientific">Aromatoleum toluolicum</name>
    <dbReference type="NCBI Taxonomy" id="90060"/>
    <lineage>
        <taxon>Bacteria</taxon>
        <taxon>Pseudomonadati</taxon>
        <taxon>Pseudomonadota</taxon>
        <taxon>Betaproteobacteria</taxon>
        <taxon>Rhodocyclales</taxon>
        <taxon>Rhodocyclaceae</taxon>
        <taxon>Aromatoleum</taxon>
    </lineage>
</organism>
<dbReference type="EMBL" id="WTVS01000038">
    <property type="protein sequence ID" value="NMF99124.1"/>
    <property type="molecule type" value="Genomic_DNA"/>
</dbReference>
<dbReference type="RefSeq" id="WP_169141737.1">
    <property type="nucleotide sequence ID" value="NZ_WTVS01000038.1"/>
</dbReference>
<protein>
    <recommendedName>
        <fullName evidence="4">DUF3592 domain-containing protein</fullName>
    </recommendedName>
</protein>
<name>A0ABX1NIS1_9RHOO</name>
<comment type="caution">
    <text evidence="2">The sequence shown here is derived from an EMBL/GenBank/DDBJ whole genome shotgun (WGS) entry which is preliminary data.</text>
</comment>
<feature type="transmembrane region" description="Helical" evidence="1">
    <location>
        <begin position="12"/>
        <end position="36"/>
    </location>
</feature>
<keyword evidence="1" id="KW-0812">Transmembrane</keyword>
<evidence type="ECO:0000256" key="1">
    <source>
        <dbReference type="SAM" id="Phobius"/>
    </source>
</evidence>
<evidence type="ECO:0000313" key="3">
    <source>
        <dbReference type="Proteomes" id="UP000634522"/>
    </source>
</evidence>
<keyword evidence="1" id="KW-1133">Transmembrane helix</keyword>
<feature type="transmembrane region" description="Helical" evidence="1">
    <location>
        <begin position="157"/>
        <end position="177"/>
    </location>
</feature>
<gene>
    <name evidence="2" type="ORF">GPA27_17230</name>
</gene>
<keyword evidence="1" id="KW-0472">Membrane</keyword>
<reference evidence="2 3" key="1">
    <citation type="submission" date="2019-12" db="EMBL/GenBank/DDBJ databases">
        <title>Comparative genomics gives insights into the taxonomy of the Azoarcus-Aromatoleum group and reveals separate origins of nif in the plant-associated Azoarcus and non-plant-associated Aromatoleum sub-groups.</title>
        <authorList>
            <person name="Lafos M."/>
            <person name="Maluk M."/>
            <person name="Batista M."/>
            <person name="Junghare M."/>
            <person name="Carmona M."/>
            <person name="Faoro H."/>
            <person name="Cruz L.M."/>
            <person name="Battistoni F."/>
            <person name="De Souza E."/>
            <person name="Pedrosa F."/>
            <person name="Chen W.-M."/>
            <person name="Poole P.S."/>
            <person name="Dixon R.A."/>
            <person name="James E.K."/>
        </authorList>
    </citation>
    <scope>NUCLEOTIDE SEQUENCE [LARGE SCALE GENOMIC DNA]</scope>
    <source>
        <strain evidence="2 3">T</strain>
    </source>
</reference>
<dbReference type="Proteomes" id="UP000634522">
    <property type="component" value="Unassembled WGS sequence"/>
</dbReference>
<keyword evidence="3" id="KW-1185">Reference proteome</keyword>
<proteinExistence type="predicted"/>
<evidence type="ECO:0000313" key="2">
    <source>
        <dbReference type="EMBL" id="NMF99124.1"/>
    </source>
</evidence>
<accession>A0ABX1NIS1</accession>
<sequence>MALTGHPRIRARTAWLFIVPQFAFYLYLLGPVFVYYTRGVPPEESLEVITGTWRIAGKLSAGRNRLYPPRYVIDTETGSRDIHCGFWTQKSFCGQFFLPRLATGDKVWVRFDPYFGILAYGYLAPPFPNAKGLAYRDGVTLYAQAKHTIHFNMNAHILFPLVLAIYVTIVALCWRALGQDLRPTPWSVE</sequence>